<keyword evidence="3" id="KW-1185">Reference proteome</keyword>
<feature type="signal peptide" evidence="1">
    <location>
        <begin position="1"/>
        <end position="24"/>
    </location>
</feature>
<proteinExistence type="predicted"/>
<accession>A0ABQ1QWT5</accession>
<evidence type="ECO:0000313" key="2">
    <source>
        <dbReference type="EMBL" id="GGD47818.1"/>
    </source>
</evidence>
<comment type="caution">
    <text evidence="2">The sequence shown here is derived from an EMBL/GenBank/DDBJ whole genome shotgun (WGS) entry which is preliminary data.</text>
</comment>
<dbReference type="RefSeq" id="WP_188530238.1">
    <property type="nucleotide sequence ID" value="NZ_BMGI01000006.1"/>
</dbReference>
<name>A0ABQ1QWT5_9RHOB</name>
<reference evidence="3" key="1">
    <citation type="journal article" date="2019" name="Int. J. Syst. Evol. Microbiol.">
        <title>The Global Catalogue of Microorganisms (GCM) 10K type strain sequencing project: providing services to taxonomists for standard genome sequencing and annotation.</title>
        <authorList>
            <consortium name="The Broad Institute Genomics Platform"/>
            <consortium name="The Broad Institute Genome Sequencing Center for Infectious Disease"/>
            <person name="Wu L."/>
            <person name="Ma J."/>
        </authorList>
    </citation>
    <scope>NUCLEOTIDE SEQUENCE [LARGE SCALE GENOMIC DNA]</scope>
    <source>
        <strain evidence="3">CGMCC 1.12922</strain>
    </source>
</reference>
<evidence type="ECO:0000313" key="3">
    <source>
        <dbReference type="Proteomes" id="UP000617355"/>
    </source>
</evidence>
<dbReference type="InterPro" id="IPR032774">
    <property type="entry name" value="WG_beta_rep"/>
</dbReference>
<keyword evidence="1" id="KW-0732">Signal</keyword>
<feature type="chain" id="PRO_5046061979" description="WG repeat-containing protein" evidence="1">
    <location>
        <begin position="25"/>
        <end position="503"/>
    </location>
</feature>
<dbReference type="PANTHER" id="PTHR37841:SF1">
    <property type="entry name" value="DUF3298 DOMAIN-CONTAINING PROTEIN"/>
    <property type="match status" value="1"/>
</dbReference>
<evidence type="ECO:0000256" key="1">
    <source>
        <dbReference type="SAM" id="SignalP"/>
    </source>
</evidence>
<organism evidence="2 3">
    <name type="scientific">Sinisalibacter lacisalsi</name>
    <dbReference type="NCBI Taxonomy" id="1526570"/>
    <lineage>
        <taxon>Bacteria</taxon>
        <taxon>Pseudomonadati</taxon>
        <taxon>Pseudomonadota</taxon>
        <taxon>Alphaproteobacteria</taxon>
        <taxon>Rhodobacterales</taxon>
        <taxon>Roseobacteraceae</taxon>
        <taxon>Sinisalibacter</taxon>
    </lineage>
</organism>
<gene>
    <name evidence="2" type="ORF">GCM10011358_34560</name>
</gene>
<dbReference type="Proteomes" id="UP000617355">
    <property type="component" value="Unassembled WGS sequence"/>
</dbReference>
<dbReference type="Pfam" id="PF14903">
    <property type="entry name" value="WG_beta_rep"/>
    <property type="match status" value="2"/>
</dbReference>
<evidence type="ECO:0008006" key="4">
    <source>
        <dbReference type="Google" id="ProtNLM"/>
    </source>
</evidence>
<protein>
    <recommendedName>
        <fullName evidence="4">WG repeat-containing protein</fullName>
    </recommendedName>
</protein>
<dbReference type="EMBL" id="BMGI01000006">
    <property type="protein sequence ID" value="GGD47818.1"/>
    <property type="molecule type" value="Genomic_DNA"/>
</dbReference>
<dbReference type="PANTHER" id="PTHR37841">
    <property type="entry name" value="GLR2918 PROTEIN"/>
    <property type="match status" value="1"/>
</dbReference>
<sequence>MRQTRLSKTVIGFLVIGNGAFAQADVQCTDQTCFVEAVRACDPASFRVQDPAGLGAEGEYSVVGSVGESCQISFAFSENPDPAFVDKPLTFVVDPDDASKETILGALERCLTKRDGADQCAGPLLEHVANVAPARGAMEAGEGPLPCGQPVEVAGDPLYPMPKDGKWGYVDRDGTWQIPPQWDRVKDFHEGRAMVGGQHAWGIIDREGDYIVPQEFESASVQTIGEERWATSPFASYSEGCTVANIFTDRSQPTFFIDRDGKSYWREERPEALRSRDIRAFGSFSEGLAWFREDASPGDLHGWIDPEGTVVIEAEFADAGNFSDGLAPASVDDGMAGFISPDGQLQLPGKWTLDHAEPFSDGLAYVAPRPFEGAFMTASDFAFQRVLFAGVDGAKPRVAPIDSAGAFHDGLAPVLAEAADGSRAFVYVNTEGEVAFVPDDLDGIKVCDPRTRPEFHNGLVRLVVADDGETCEGQYFTSGLPHYDDAHYIYIDTDGQIALRQER</sequence>